<evidence type="ECO:0000259" key="2">
    <source>
        <dbReference type="Pfam" id="PF18198"/>
    </source>
</evidence>
<dbReference type="GO" id="GO:0030286">
    <property type="term" value="C:dynein complex"/>
    <property type="evidence" value="ECO:0007669"/>
    <property type="project" value="InterPro"/>
</dbReference>
<dbReference type="Proteomes" id="UP000246078">
    <property type="component" value="Unassembled WGS sequence"/>
</dbReference>
<dbReference type="VEuPathDB" id="TriTrypDB:TcCLB.479379.9"/>
<comment type="caution">
    <text evidence="3">The sequence shown here is derived from an EMBL/GenBank/DDBJ whole genome shotgun (WGS) entry which is preliminary data.</text>
</comment>
<organism evidence="3 4">
    <name type="scientific">Trypanosoma cruzi</name>
    <dbReference type="NCBI Taxonomy" id="5693"/>
    <lineage>
        <taxon>Eukaryota</taxon>
        <taxon>Discoba</taxon>
        <taxon>Euglenozoa</taxon>
        <taxon>Kinetoplastea</taxon>
        <taxon>Metakinetoplastina</taxon>
        <taxon>Trypanosomatida</taxon>
        <taxon>Trypanosomatidae</taxon>
        <taxon>Trypanosoma</taxon>
        <taxon>Schizotrypanum</taxon>
    </lineage>
</organism>
<evidence type="ECO:0000313" key="4">
    <source>
        <dbReference type="Proteomes" id="UP000246078"/>
    </source>
</evidence>
<dbReference type="GO" id="GO:0045505">
    <property type="term" value="F:dynein intermediate chain binding"/>
    <property type="evidence" value="ECO:0007669"/>
    <property type="project" value="InterPro"/>
</dbReference>
<gene>
    <name evidence="3" type="ORF">C3747_127g6</name>
</gene>
<dbReference type="EMBL" id="PRFC01000127">
    <property type="protein sequence ID" value="PWV05598.1"/>
    <property type="molecule type" value="Genomic_DNA"/>
</dbReference>
<dbReference type="InterPro" id="IPR026983">
    <property type="entry name" value="DHC"/>
</dbReference>
<dbReference type="Gene3D" id="1.10.8.720">
    <property type="entry name" value="Region D6 of dynein motor"/>
    <property type="match status" value="1"/>
</dbReference>
<accession>A0A2V2WAH9</accession>
<dbReference type="AlphaFoldDB" id="A0A2V2WAH9"/>
<sequence>MDQRGLGPVAELSSWPAVPAAVGGKTTPATFAWWEKGGNPRGGTVVGDDRATQAFPIGLLQMSIKLTNEPPQGIRASLVRTYSWLSQDYLEMFRRPEWKPMLFTQCFLHSVVVERRKFGPIGFSVPYEFNQGDWTASVQFLINHMTTIGENLKNPVNRDTVCYMVAEIQYGGRITDNNDRALFRAITEFLYDLRITNPDRVRDAKLLGTGNNTNRTSHNANTGGERMEFSSGYASLFLTISINTGVYSGNIPRCGRDRSFPDAFPTRILRTAHVRPRRHSPPSLTSSRATPS</sequence>
<dbReference type="InterPro" id="IPR041658">
    <property type="entry name" value="AAA_lid_11"/>
</dbReference>
<feature type="compositionally biased region" description="Polar residues" evidence="1">
    <location>
        <begin position="209"/>
        <end position="222"/>
    </location>
</feature>
<reference evidence="3 4" key="1">
    <citation type="journal article" date="2018" name="Microb. Genom.">
        <title>Expanding an expanded genome: long-read sequencing of Trypanosoma cruzi.</title>
        <authorList>
            <person name="Berna L."/>
            <person name="Rodriguez M."/>
            <person name="Chiribao M.L."/>
            <person name="Parodi-Talice A."/>
            <person name="Pita S."/>
            <person name="Rijo G."/>
            <person name="Alvarez-Valin F."/>
            <person name="Robello C."/>
        </authorList>
    </citation>
    <scope>NUCLEOTIDE SEQUENCE [LARGE SCALE GENOMIC DNA]</scope>
    <source>
        <strain evidence="3 4">TCC</strain>
    </source>
</reference>
<protein>
    <submittedName>
        <fullName evidence="3">Putative dynein heavy chain</fullName>
    </submittedName>
</protein>
<evidence type="ECO:0000313" key="3">
    <source>
        <dbReference type="EMBL" id="PWV05598.1"/>
    </source>
</evidence>
<dbReference type="Pfam" id="PF18198">
    <property type="entry name" value="AAA_lid_11"/>
    <property type="match status" value="1"/>
</dbReference>
<name>A0A2V2WAH9_TRYCR</name>
<feature type="region of interest" description="Disordered" evidence="1">
    <location>
        <begin position="206"/>
        <end position="225"/>
    </location>
</feature>
<dbReference type="GO" id="GO:0007018">
    <property type="term" value="P:microtubule-based movement"/>
    <property type="evidence" value="ECO:0007669"/>
    <property type="project" value="InterPro"/>
</dbReference>
<feature type="domain" description="Dynein heavy chain AAA lid" evidence="2">
    <location>
        <begin position="98"/>
        <end position="199"/>
    </location>
</feature>
<dbReference type="VEuPathDB" id="TriTrypDB:C3747_127g6"/>
<dbReference type="InterPro" id="IPR042219">
    <property type="entry name" value="AAA_lid_11_sf"/>
</dbReference>
<evidence type="ECO:0000256" key="1">
    <source>
        <dbReference type="SAM" id="MobiDB-lite"/>
    </source>
</evidence>
<dbReference type="PANTHER" id="PTHR46961">
    <property type="entry name" value="DYNEIN HEAVY CHAIN 1, AXONEMAL-LIKE PROTEIN"/>
    <property type="match status" value="1"/>
</dbReference>
<dbReference type="VEuPathDB" id="TriTrypDB:TcCL_ESM03935"/>
<proteinExistence type="predicted"/>
<dbReference type="GO" id="GO:0051959">
    <property type="term" value="F:dynein light intermediate chain binding"/>
    <property type="evidence" value="ECO:0007669"/>
    <property type="project" value="InterPro"/>
</dbReference>